<reference evidence="3" key="1">
    <citation type="submission" date="2024-07" db="EMBL/GenBank/DDBJ databases">
        <title>Two chromosome-level genome assemblies of Korean endemic species Abeliophyllum distichum and Forsythia ovata (Oleaceae).</title>
        <authorList>
            <person name="Jang H."/>
        </authorList>
    </citation>
    <scope>NUCLEOTIDE SEQUENCE [LARGE SCALE GENOMIC DNA]</scope>
</reference>
<feature type="compositionally biased region" description="Basic and acidic residues" evidence="1">
    <location>
        <begin position="8"/>
        <end position="22"/>
    </location>
</feature>
<accession>A0ABD1UW11</accession>
<keyword evidence="3" id="KW-1185">Reference proteome</keyword>
<comment type="caution">
    <text evidence="2">The sequence shown here is derived from an EMBL/GenBank/DDBJ whole genome shotgun (WGS) entry which is preliminary data.</text>
</comment>
<dbReference type="AlphaFoldDB" id="A0ABD1UW11"/>
<dbReference type="EMBL" id="JBFOLJ010000006">
    <property type="protein sequence ID" value="KAL2529116.1"/>
    <property type="molecule type" value="Genomic_DNA"/>
</dbReference>
<evidence type="ECO:0000256" key="1">
    <source>
        <dbReference type="SAM" id="MobiDB-lite"/>
    </source>
</evidence>
<organism evidence="2 3">
    <name type="scientific">Forsythia ovata</name>
    <dbReference type="NCBI Taxonomy" id="205694"/>
    <lineage>
        <taxon>Eukaryota</taxon>
        <taxon>Viridiplantae</taxon>
        <taxon>Streptophyta</taxon>
        <taxon>Embryophyta</taxon>
        <taxon>Tracheophyta</taxon>
        <taxon>Spermatophyta</taxon>
        <taxon>Magnoliopsida</taxon>
        <taxon>eudicotyledons</taxon>
        <taxon>Gunneridae</taxon>
        <taxon>Pentapetalae</taxon>
        <taxon>asterids</taxon>
        <taxon>lamiids</taxon>
        <taxon>Lamiales</taxon>
        <taxon>Oleaceae</taxon>
        <taxon>Forsythieae</taxon>
        <taxon>Forsythia</taxon>
    </lineage>
</organism>
<feature type="region of interest" description="Disordered" evidence="1">
    <location>
        <begin position="1"/>
        <end position="22"/>
    </location>
</feature>
<dbReference type="Proteomes" id="UP001604277">
    <property type="component" value="Unassembled WGS sequence"/>
</dbReference>
<proteinExistence type="predicted"/>
<evidence type="ECO:0000313" key="2">
    <source>
        <dbReference type="EMBL" id="KAL2529116.1"/>
    </source>
</evidence>
<protein>
    <submittedName>
        <fullName evidence="2">Uncharacterized protein</fullName>
    </submittedName>
</protein>
<gene>
    <name evidence="2" type="ORF">Fot_21717</name>
</gene>
<sequence length="122" mass="14214">MANLRPWATRDENKKKLKDTTSKTKSFFASRCQRHMLMGFRGCASWELSRRDPQKTAIVKRELTFTRPSRAEENGVVWDFRDRRGCGESLRRGCGFDEWSECQNKLSFWALDDSLADGEIES</sequence>
<evidence type="ECO:0000313" key="3">
    <source>
        <dbReference type="Proteomes" id="UP001604277"/>
    </source>
</evidence>
<name>A0ABD1UW11_9LAMI</name>